<dbReference type="RefSeq" id="WP_048593336.1">
    <property type="nucleotide sequence ID" value="NZ_CVLB01000001.1"/>
</dbReference>
<gene>
    <name evidence="8" type="ORF">BRSU_0145</name>
</gene>
<evidence type="ECO:0000256" key="5">
    <source>
        <dbReference type="RuleBase" id="RU003945"/>
    </source>
</evidence>
<name>A0A0G4K460_9SPIR</name>
<keyword evidence="9" id="KW-1185">Reference proteome</keyword>
<feature type="transmembrane region" description="Helical" evidence="6">
    <location>
        <begin position="425"/>
        <end position="446"/>
    </location>
</feature>
<feature type="transmembrane region" description="Helical" evidence="6">
    <location>
        <begin position="38"/>
        <end position="56"/>
    </location>
</feature>
<dbReference type="SUPFAM" id="SSF53649">
    <property type="entry name" value="Alkaline phosphatase-like"/>
    <property type="match status" value="1"/>
</dbReference>
<sequence>MILADIFFDIFIFPIEFIIETLFFLFKNIFNLSYSTSIFLLSLSVNFLSLPLYNIAEKWQEKERNIQNKMKPIIDNIKAVYKGDQRYLLIRTCHRINGYKIIYAFRGVLGLLIQIPFFIAAYNFIYSLSDLSQGNLFFIKDFSKPDNLINGINLLPFTMTIFSILAGMVYSKKLTIKESMPLYISSLIFLIILYNSPSGLLFYWNINCLFSLIKNIVLEYKLYKALNKDKILKICNVFVILAFIVLIVISFINKIDIKNILTLFIIIILTLNFDYIEKSLIKNNNFIKYRYKLLILSCLIITVLSGLFIPTSLINNSVSEFNNHLSLIINNLSMSIGIFLFYPLFIYNIFSDKTKNYITLAFIFLSVIFIIDTFIFAGNYPNMNSDFMFDSSIKIVNKDIIINTLMILISFVFIYFIIKKSKSYVLVNIDYIIIFVLIASSIFYTYKILSYDDRYTKTSYKLKNGEKIFNISRNGENIFVIILDRAIPSYWFDAFNRFEEYKDMFDGFTFYPNTVSYNYNTITIASIYGGYDYLPYETSTNKKNNITNIHNNALLTLPLSLEKYGYKSYILDPVYANMSFEGDLSIFNNYSNIKAYNKDYIYDYSINKYTNENNIITSNLDNDKLIRFSFFRIIPLWLRKTLYSGGKWLINENNIMNTSIENYALLDSIKDLINIDENGNNYNIMHNNTTHEPHYFLPDLLPSVSLNYIDTNDLKIYKDTNSVRHFYANAASMKNIVKIINFLKDNNVYDNTKIIIISDHGYRINAKYFEKPNTKFIALYNSLLMYKDFNSKGRLNIDTNFMTVADMPYLAVNHIKDIKNIFNNKIITNDYKTNGANIIRIRSWKPENQSSNTYDFNTYYHVNNNIFDTNNWKLYNWYYDSNYSKEIDLSLGFKEETTND</sequence>
<feature type="domain" description="Membrane insertase YidC/Oxa/ALB C-terminal" evidence="7">
    <location>
        <begin position="34"/>
        <end position="218"/>
    </location>
</feature>
<dbReference type="GO" id="GO:0051205">
    <property type="term" value="P:protein insertion into membrane"/>
    <property type="evidence" value="ECO:0007669"/>
    <property type="project" value="TreeGrafter"/>
</dbReference>
<keyword evidence="2 5" id="KW-0812">Transmembrane</keyword>
<dbReference type="Pfam" id="PF02096">
    <property type="entry name" value="60KD_IMP"/>
    <property type="match status" value="1"/>
</dbReference>
<dbReference type="Gene3D" id="3.40.720.10">
    <property type="entry name" value="Alkaline Phosphatase, subunit A"/>
    <property type="match status" value="1"/>
</dbReference>
<evidence type="ECO:0000256" key="3">
    <source>
        <dbReference type="ARBA" id="ARBA00022989"/>
    </source>
</evidence>
<accession>A0A0G4K460</accession>
<organism evidence="8 9">
    <name type="scientific">Brachyspira suanatina</name>
    <dbReference type="NCBI Taxonomy" id="381802"/>
    <lineage>
        <taxon>Bacteria</taxon>
        <taxon>Pseudomonadati</taxon>
        <taxon>Spirochaetota</taxon>
        <taxon>Spirochaetia</taxon>
        <taxon>Brachyspirales</taxon>
        <taxon>Brachyspiraceae</taxon>
        <taxon>Brachyspira</taxon>
    </lineage>
</organism>
<dbReference type="AlphaFoldDB" id="A0A0G4K460"/>
<dbReference type="PANTHER" id="PTHR12428">
    <property type="entry name" value="OXA1"/>
    <property type="match status" value="1"/>
</dbReference>
<evidence type="ECO:0000259" key="7">
    <source>
        <dbReference type="Pfam" id="PF02096"/>
    </source>
</evidence>
<feature type="transmembrane region" description="Helical" evidence="6">
    <location>
        <begin position="400"/>
        <end position="418"/>
    </location>
</feature>
<dbReference type="Proteomes" id="UP000043763">
    <property type="component" value="Unassembled WGS sequence"/>
</dbReference>
<feature type="transmembrane region" description="Helical" evidence="6">
    <location>
        <begin position="7"/>
        <end position="26"/>
    </location>
</feature>
<keyword evidence="4 6" id="KW-0472">Membrane</keyword>
<evidence type="ECO:0000313" key="8">
    <source>
        <dbReference type="EMBL" id="CRF31458.1"/>
    </source>
</evidence>
<feature type="transmembrane region" description="Helical" evidence="6">
    <location>
        <begin position="329"/>
        <end position="350"/>
    </location>
</feature>
<dbReference type="EMBL" id="CVLB01000001">
    <property type="protein sequence ID" value="CRF31458.1"/>
    <property type="molecule type" value="Genomic_DNA"/>
</dbReference>
<feature type="transmembrane region" description="Helical" evidence="6">
    <location>
        <begin position="357"/>
        <end position="380"/>
    </location>
</feature>
<evidence type="ECO:0000256" key="2">
    <source>
        <dbReference type="ARBA" id="ARBA00022692"/>
    </source>
</evidence>
<comment type="similarity">
    <text evidence="5">Belongs to the OXA1/ALB3/YidC family.</text>
</comment>
<evidence type="ECO:0000256" key="4">
    <source>
        <dbReference type="ARBA" id="ARBA00023136"/>
    </source>
</evidence>
<dbReference type="PANTHER" id="PTHR12428:SF65">
    <property type="entry name" value="CYTOCHROME C OXIDASE ASSEMBLY PROTEIN COX18, MITOCHONDRIAL"/>
    <property type="match status" value="1"/>
</dbReference>
<dbReference type="InterPro" id="IPR001708">
    <property type="entry name" value="YidC/ALB3/OXA1/COX18"/>
</dbReference>
<comment type="subcellular location">
    <subcellularLocation>
        <location evidence="1 5">Membrane</location>
        <topology evidence="1 5">Multi-pass membrane protein</topology>
    </subcellularLocation>
</comment>
<evidence type="ECO:0000256" key="6">
    <source>
        <dbReference type="SAM" id="Phobius"/>
    </source>
</evidence>
<dbReference type="InterPro" id="IPR028055">
    <property type="entry name" value="YidC/Oxa/ALB_C"/>
</dbReference>
<feature type="transmembrane region" description="Helical" evidence="6">
    <location>
        <begin position="101"/>
        <end position="128"/>
    </location>
</feature>
<dbReference type="InterPro" id="IPR017850">
    <property type="entry name" value="Alkaline_phosphatase_core_sf"/>
</dbReference>
<dbReference type="GO" id="GO:0032977">
    <property type="term" value="F:membrane insertase activity"/>
    <property type="evidence" value="ECO:0007669"/>
    <property type="project" value="InterPro"/>
</dbReference>
<dbReference type="OrthoDB" id="354737at2"/>
<dbReference type="GO" id="GO:0005886">
    <property type="term" value="C:plasma membrane"/>
    <property type="evidence" value="ECO:0007669"/>
    <property type="project" value="TreeGrafter"/>
</dbReference>
<feature type="transmembrane region" description="Helical" evidence="6">
    <location>
        <begin position="289"/>
        <end position="309"/>
    </location>
</feature>
<proteinExistence type="inferred from homology"/>
<protein>
    <submittedName>
        <fullName evidence="8">Membrane protein</fullName>
    </submittedName>
</protein>
<keyword evidence="3 6" id="KW-1133">Transmembrane helix</keyword>
<feature type="transmembrane region" description="Helical" evidence="6">
    <location>
        <begin position="180"/>
        <end position="196"/>
    </location>
</feature>
<feature type="transmembrane region" description="Helical" evidence="6">
    <location>
        <begin position="148"/>
        <end position="168"/>
    </location>
</feature>
<feature type="transmembrane region" description="Helical" evidence="6">
    <location>
        <begin position="234"/>
        <end position="253"/>
    </location>
</feature>
<reference evidence="9" key="1">
    <citation type="submission" date="2015-04" db="EMBL/GenBank/DDBJ databases">
        <authorList>
            <person name="Mushtaq Mamoona"/>
        </authorList>
    </citation>
    <scope>NUCLEOTIDE SEQUENCE [LARGE SCALE GENOMIC DNA]</scope>
    <source>
        <strain evidence="9">AN4859/03</strain>
    </source>
</reference>
<evidence type="ECO:0000256" key="1">
    <source>
        <dbReference type="ARBA" id="ARBA00004141"/>
    </source>
</evidence>
<evidence type="ECO:0000313" key="9">
    <source>
        <dbReference type="Proteomes" id="UP000043763"/>
    </source>
</evidence>